<organism evidence="2 3">
    <name type="scientific">Candidatus Faecalibacterium intestinigallinarum</name>
    <dbReference type="NCBI Taxonomy" id="2838581"/>
    <lineage>
        <taxon>Bacteria</taxon>
        <taxon>Bacillati</taxon>
        <taxon>Bacillota</taxon>
        <taxon>Clostridia</taxon>
        <taxon>Eubacteriales</taxon>
        <taxon>Oscillospiraceae</taxon>
        <taxon>Faecalibacterium</taxon>
    </lineage>
</organism>
<proteinExistence type="predicted"/>
<sequence>MSKAVVFFAEGTEECEALLVVDLLRRAKVEVTVASAADSLTVTGSHKVTITADAMAGEVDFSDVDLVVLPGGIPGTPNLAANPAVTGAVKAMAAAGKKVAAICAAPSILADLGLLEGCKATAHAAFQDKLAGAEVLDQEVVVDGNITTSYGLGGAIPFGLELVRQLAGPDEAARIQKAIAYKHSLLYKSHR</sequence>
<dbReference type="SUPFAM" id="SSF52317">
    <property type="entry name" value="Class I glutamine amidotransferase-like"/>
    <property type="match status" value="1"/>
</dbReference>
<dbReference type="GO" id="GO:0005737">
    <property type="term" value="C:cytoplasm"/>
    <property type="evidence" value="ECO:0007669"/>
    <property type="project" value="TreeGrafter"/>
</dbReference>
<dbReference type="InterPro" id="IPR050325">
    <property type="entry name" value="Prot/Nucl_acid_deglycase"/>
</dbReference>
<dbReference type="InterPro" id="IPR002818">
    <property type="entry name" value="DJ-1/PfpI"/>
</dbReference>
<dbReference type="CDD" id="cd03135">
    <property type="entry name" value="GATase1_DJ-1"/>
    <property type="match status" value="1"/>
</dbReference>
<reference evidence="2" key="2">
    <citation type="submission" date="2021-04" db="EMBL/GenBank/DDBJ databases">
        <authorList>
            <person name="Gilroy R."/>
        </authorList>
    </citation>
    <scope>NUCLEOTIDE SEQUENCE</scope>
    <source>
        <strain evidence="2">ChiHcolR34-3080</strain>
    </source>
</reference>
<dbReference type="PANTHER" id="PTHR48094:SF12">
    <property type="entry name" value="PARKINSON DISEASE PROTEIN 7 HOMOLOG"/>
    <property type="match status" value="1"/>
</dbReference>
<gene>
    <name evidence="2" type="ORF">H9890_00900</name>
</gene>
<dbReference type="InterPro" id="IPR006287">
    <property type="entry name" value="DJ-1"/>
</dbReference>
<protein>
    <submittedName>
        <fullName evidence="2">DJ-1/PfpI family protein</fullName>
    </submittedName>
</protein>
<evidence type="ECO:0000313" key="3">
    <source>
        <dbReference type="Proteomes" id="UP000823933"/>
    </source>
</evidence>
<dbReference type="PANTHER" id="PTHR48094">
    <property type="entry name" value="PROTEIN/NUCLEIC ACID DEGLYCASE DJ-1-RELATED"/>
    <property type="match status" value="1"/>
</dbReference>
<dbReference type="Pfam" id="PF01965">
    <property type="entry name" value="DJ-1_PfpI"/>
    <property type="match status" value="1"/>
</dbReference>
<evidence type="ECO:0000259" key="1">
    <source>
        <dbReference type="Pfam" id="PF01965"/>
    </source>
</evidence>
<reference evidence="2" key="1">
    <citation type="journal article" date="2021" name="PeerJ">
        <title>Extensive microbial diversity within the chicken gut microbiome revealed by metagenomics and culture.</title>
        <authorList>
            <person name="Gilroy R."/>
            <person name="Ravi A."/>
            <person name="Getino M."/>
            <person name="Pursley I."/>
            <person name="Horton D.L."/>
            <person name="Alikhan N.F."/>
            <person name="Baker D."/>
            <person name="Gharbi K."/>
            <person name="Hall N."/>
            <person name="Watson M."/>
            <person name="Adriaenssens E.M."/>
            <person name="Foster-Nyarko E."/>
            <person name="Jarju S."/>
            <person name="Secka A."/>
            <person name="Antonio M."/>
            <person name="Oren A."/>
            <person name="Chaudhuri R.R."/>
            <person name="La Ragione R."/>
            <person name="Hildebrand F."/>
            <person name="Pallen M.J."/>
        </authorList>
    </citation>
    <scope>NUCLEOTIDE SEQUENCE</scope>
    <source>
        <strain evidence="2">ChiHcolR34-3080</strain>
    </source>
</reference>
<dbReference type="InterPro" id="IPR029062">
    <property type="entry name" value="Class_I_gatase-like"/>
</dbReference>
<feature type="domain" description="DJ-1/PfpI" evidence="1">
    <location>
        <begin position="3"/>
        <end position="165"/>
    </location>
</feature>
<dbReference type="Gene3D" id="3.40.50.880">
    <property type="match status" value="1"/>
</dbReference>
<dbReference type="NCBIfam" id="TIGR01383">
    <property type="entry name" value="not_thiJ"/>
    <property type="match status" value="1"/>
</dbReference>
<dbReference type="AlphaFoldDB" id="A0A9D1Q8F1"/>
<comment type="caution">
    <text evidence="2">The sequence shown here is derived from an EMBL/GenBank/DDBJ whole genome shotgun (WGS) entry which is preliminary data.</text>
</comment>
<name>A0A9D1Q8F1_9FIRM</name>
<accession>A0A9D1Q8F1</accession>
<dbReference type="EMBL" id="DXHQ01000010">
    <property type="protein sequence ID" value="HIW07944.1"/>
    <property type="molecule type" value="Genomic_DNA"/>
</dbReference>
<evidence type="ECO:0000313" key="2">
    <source>
        <dbReference type="EMBL" id="HIW07944.1"/>
    </source>
</evidence>
<dbReference type="Proteomes" id="UP000823933">
    <property type="component" value="Unassembled WGS sequence"/>
</dbReference>